<dbReference type="PANTHER" id="PTHR21301">
    <property type="entry name" value="REVERSE TRANSCRIPTASE"/>
    <property type="match status" value="1"/>
</dbReference>
<evidence type="ECO:0000313" key="2">
    <source>
        <dbReference type="EMBL" id="KAJ8034184.1"/>
    </source>
</evidence>
<dbReference type="EMBL" id="JAIZAY010000010">
    <property type="protein sequence ID" value="KAJ8034184.1"/>
    <property type="molecule type" value="Genomic_DNA"/>
</dbReference>
<dbReference type="AlphaFoldDB" id="A0A9Q1H5M8"/>
<evidence type="ECO:0000313" key="3">
    <source>
        <dbReference type="Proteomes" id="UP001152320"/>
    </source>
</evidence>
<proteinExistence type="predicted"/>
<reference evidence="2" key="1">
    <citation type="submission" date="2021-10" db="EMBL/GenBank/DDBJ databases">
        <title>Tropical sea cucumber genome reveals ecological adaptation and Cuvierian tubules defense mechanism.</title>
        <authorList>
            <person name="Chen T."/>
        </authorList>
    </citation>
    <scope>NUCLEOTIDE SEQUENCE</scope>
    <source>
        <strain evidence="2">Nanhai2018</strain>
        <tissue evidence="2">Muscle</tissue>
    </source>
</reference>
<dbReference type="Proteomes" id="UP001152320">
    <property type="component" value="Chromosome 10"/>
</dbReference>
<feature type="domain" description="Helix-turn-helix" evidence="1">
    <location>
        <begin position="36"/>
        <end position="91"/>
    </location>
</feature>
<evidence type="ECO:0000259" key="1">
    <source>
        <dbReference type="Pfam" id="PF26215"/>
    </source>
</evidence>
<dbReference type="InterPro" id="IPR058912">
    <property type="entry name" value="HTH_animal"/>
</dbReference>
<name>A0A9Q1H5M8_HOLLE</name>
<dbReference type="OrthoDB" id="10034072at2759"/>
<accession>A0A9Q1H5M8</accession>
<keyword evidence="3" id="KW-1185">Reference proteome</keyword>
<dbReference type="PANTHER" id="PTHR21301:SF10">
    <property type="entry name" value="REVERSE TRANSCRIPTASE DOMAIN-CONTAINING PROTEIN"/>
    <property type="match status" value="1"/>
</dbReference>
<comment type="caution">
    <text evidence="2">The sequence shown here is derived from an EMBL/GenBank/DDBJ whole genome shotgun (WGS) entry which is preliminary data.</text>
</comment>
<sequence length="157" mass="18554">MEHSSNQICFLDVMVTIHDDNIVTSVYSKPTDRHTFMHFKSFHPIHIKHSIAYIQLIRYRRICSRRDIFIEKAAELVDFFLYRGYPYKLLSYYFSRALSTPRTRLLSYSNTPTPDRIPLVTNFHPSLKSLLSNVRRSWKILQCDPSIAELFESPPLL</sequence>
<gene>
    <name evidence="2" type="ORF">HOLleu_20915</name>
</gene>
<protein>
    <recommendedName>
        <fullName evidence="1">Helix-turn-helix domain-containing protein</fullName>
    </recommendedName>
</protein>
<organism evidence="2 3">
    <name type="scientific">Holothuria leucospilota</name>
    <name type="common">Black long sea cucumber</name>
    <name type="synonym">Mertensiothuria leucospilota</name>
    <dbReference type="NCBI Taxonomy" id="206669"/>
    <lineage>
        <taxon>Eukaryota</taxon>
        <taxon>Metazoa</taxon>
        <taxon>Echinodermata</taxon>
        <taxon>Eleutherozoa</taxon>
        <taxon>Echinozoa</taxon>
        <taxon>Holothuroidea</taxon>
        <taxon>Aspidochirotacea</taxon>
        <taxon>Aspidochirotida</taxon>
        <taxon>Holothuriidae</taxon>
        <taxon>Holothuria</taxon>
    </lineage>
</organism>
<dbReference type="Pfam" id="PF26215">
    <property type="entry name" value="HTH_animal"/>
    <property type="match status" value="1"/>
</dbReference>